<dbReference type="SUPFAM" id="SSF53720">
    <property type="entry name" value="ALDH-like"/>
    <property type="match status" value="1"/>
</dbReference>
<evidence type="ECO:0000256" key="4">
    <source>
        <dbReference type="SAM" id="MobiDB-lite"/>
    </source>
</evidence>
<organism evidence="6 7">
    <name type="scientific">Microdochium trichocladiopsis</name>
    <dbReference type="NCBI Taxonomy" id="1682393"/>
    <lineage>
        <taxon>Eukaryota</taxon>
        <taxon>Fungi</taxon>
        <taxon>Dikarya</taxon>
        <taxon>Ascomycota</taxon>
        <taxon>Pezizomycotina</taxon>
        <taxon>Sordariomycetes</taxon>
        <taxon>Xylariomycetidae</taxon>
        <taxon>Xylariales</taxon>
        <taxon>Microdochiaceae</taxon>
        <taxon>Microdochium</taxon>
    </lineage>
</organism>
<keyword evidence="3" id="KW-0560">Oxidoreductase</keyword>
<dbReference type="InterPro" id="IPR050740">
    <property type="entry name" value="Aldehyde_DH_Superfamily"/>
</dbReference>
<dbReference type="InterPro" id="IPR016162">
    <property type="entry name" value="Ald_DH_N"/>
</dbReference>
<evidence type="ECO:0000259" key="5">
    <source>
        <dbReference type="Pfam" id="PF00171"/>
    </source>
</evidence>
<evidence type="ECO:0000256" key="3">
    <source>
        <dbReference type="ARBA" id="ARBA00023002"/>
    </source>
</evidence>
<dbReference type="GO" id="GO:0004777">
    <property type="term" value="F:succinate-semialdehyde dehydrogenase (NAD+) activity"/>
    <property type="evidence" value="ECO:0007669"/>
    <property type="project" value="TreeGrafter"/>
</dbReference>
<dbReference type="Gene3D" id="3.40.605.10">
    <property type="entry name" value="Aldehyde Dehydrogenase, Chain A, domain 1"/>
    <property type="match status" value="1"/>
</dbReference>
<protein>
    <submittedName>
        <fullName evidence="6">Aldehyde/histidinol dehydrogenase</fullName>
    </submittedName>
</protein>
<comment type="caution">
    <text evidence="6">The sequence shown here is derived from an EMBL/GenBank/DDBJ whole genome shotgun (WGS) entry which is preliminary data.</text>
</comment>
<keyword evidence="7" id="KW-1185">Reference proteome</keyword>
<comment type="pathway">
    <text evidence="1">Amino-acid degradation; 4-aminobutanoate degradation.</text>
</comment>
<dbReference type="Gene3D" id="3.40.309.10">
    <property type="entry name" value="Aldehyde Dehydrogenase, Chain A, domain 2"/>
    <property type="match status" value="1"/>
</dbReference>
<reference evidence="6" key="1">
    <citation type="journal article" date="2021" name="Nat. Commun.">
        <title>Genetic determinants of endophytism in the Arabidopsis root mycobiome.</title>
        <authorList>
            <person name="Mesny F."/>
            <person name="Miyauchi S."/>
            <person name="Thiergart T."/>
            <person name="Pickel B."/>
            <person name="Atanasova L."/>
            <person name="Karlsson M."/>
            <person name="Huettel B."/>
            <person name="Barry K.W."/>
            <person name="Haridas S."/>
            <person name="Chen C."/>
            <person name="Bauer D."/>
            <person name="Andreopoulos W."/>
            <person name="Pangilinan J."/>
            <person name="LaButti K."/>
            <person name="Riley R."/>
            <person name="Lipzen A."/>
            <person name="Clum A."/>
            <person name="Drula E."/>
            <person name="Henrissat B."/>
            <person name="Kohler A."/>
            <person name="Grigoriev I.V."/>
            <person name="Martin F.M."/>
            <person name="Hacquard S."/>
        </authorList>
    </citation>
    <scope>NUCLEOTIDE SEQUENCE</scope>
    <source>
        <strain evidence="6">MPI-CAGE-CH-0230</strain>
    </source>
</reference>
<dbReference type="Pfam" id="PF00171">
    <property type="entry name" value="Aldedh"/>
    <property type="match status" value="1"/>
</dbReference>
<evidence type="ECO:0000313" key="6">
    <source>
        <dbReference type="EMBL" id="KAH7020810.1"/>
    </source>
</evidence>
<dbReference type="InterPro" id="IPR015590">
    <property type="entry name" value="Aldehyde_DH_dom"/>
</dbReference>
<dbReference type="InterPro" id="IPR016161">
    <property type="entry name" value="Ald_DH/histidinol_DH"/>
</dbReference>
<dbReference type="PANTHER" id="PTHR43353:SF7">
    <property type="entry name" value="SUCCINATE SEMIALDEHYDE DEHYDROGENASE (EUROFUNG)"/>
    <property type="match status" value="1"/>
</dbReference>
<dbReference type="AlphaFoldDB" id="A0A9P8XV95"/>
<evidence type="ECO:0000256" key="1">
    <source>
        <dbReference type="ARBA" id="ARBA00005176"/>
    </source>
</evidence>
<dbReference type="GeneID" id="70180204"/>
<evidence type="ECO:0000313" key="7">
    <source>
        <dbReference type="Proteomes" id="UP000756346"/>
    </source>
</evidence>
<evidence type="ECO:0000256" key="2">
    <source>
        <dbReference type="ARBA" id="ARBA00009986"/>
    </source>
</evidence>
<feature type="compositionally biased region" description="Low complexity" evidence="4">
    <location>
        <begin position="13"/>
        <end position="23"/>
    </location>
</feature>
<proteinExistence type="inferred from homology"/>
<feature type="domain" description="Aldehyde dehydrogenase" evidence="5">
    <location>
        <begin position="52"/>
        <end position="525"/>
    </location>
</feature>
<gene>
    <name evidence="6" type="ORF">B0I36DRAFT_252057</name>
</gene>
<accession>A0A9P8XV95</accession>
<dbReference type="PANTHER" id="PTHR43353">
    <property type="entry name" value="SUCCINATE-SEMIALDEHYDE DEHYDROGENASE, MITOCHONDRIAL"/>
    <property type="match status" value="1"/>
</dbReference>
<comment type="similarity">
    <text evidence="2">Belongs to the aldehyde dehydrogenase family.</text>
</comment>
<dbReference type="RefSeq" id="XP_046007011.1">
    <property type="nucleotide sequence ID" value="XM_046150658.1"/>
</dbReference>
<dbReference type="Proteomes" id="UP000756346">
    <property type="component" value="Unassembled WGS sequence"/>
</dbReference>
<dbReference type="EMBL" id="JAGTJQ010000010">
    <property type="protein sequence ID" value="KAH7020810.1"/>
    <property type="molecule type" value="Genomic_DNA"/>
</dbReference>
<name>A0A9P8XV95_9PEZI</name>
<dbReference type="CDD" id="cd07103">
    <property type="entry name" value="ALDH_F5_SSADH_GabD"/>
    <property type="match status" value="1"/>
</dbReference>
<dbReference type="GO" id="GO:0005737">
    <property type="term" value="C:cytoplasm"/>
    <property type="evidence" value="ECO:0007669"/>
    <property type="project" value="TreeGrafter"/>
</dbReference>
<feature type="region of interest" description="Disordered" evidence="4">
    <location>
        <begin position="1"/>
        <end position="32"/>
    </location>
</feature>
<dbReference type="FunFam" id="3.40.309.10:FF:000004">
    <property type="entry name" value="Succinate-semialdehyde dehydrogenase I"/>
    <property type="match status" value="1"/>
</dbReference>
<dbReference type="OrthoDB" id="310895at2759"/>
<sequence length="537" mass="57554">MSNLPFTVRRLSPHSSSSPSHGRGLCRRTDDRTTQLNDPTLLHEASLLGGKWVQAKSGNRFDVEDPGTCKVWASCANNDVADVDQYVESSQAAYGGWRHTNPRERAKVLMRWHELITVARDDIAALVVHETGKPMAEAQGEVDYANGFAWWFAGEAERVRGSVAQPSVSSRRTVVVKQPIGVCVALVPWNFPVAMIVRKAAAALAAGCSMIVKPSPETPLSVMALADLALRAGLPAGVLNVITTDNALTPAVSERLCKHPLVRKVTFTGSTAVGSIVARHCSEGLKKLTMELGGNCPFVIFNDGDLQAAVDALMVLKWRTAGQACTHANRVYVQSGVYDAFAAMMVQATRGLRVGHGARSGTTMGALTTARGLAKVEAHVADALAKGGRLLCGGARAARGDGGDDDQLLLQGHFYQPTIIADMTSDMLSCREEIFGPLLGIYRFETEQEAVDKANATSMGLASYFFTRDVSRTWRLLESLEAGMIGMNTGNSSCAESPFGGIKMSGYGKEAGKDVAIEEYLISKTGTLTVEDIRSNM</sequence>
<dbReference type="GO" id="GO:0009450">
    <property type="term" value="P:gamma-aminobutyric acid catabolic process"/>
    <property type="evidence" value="ECO:0007669"/>
    <property type="project" value="TreeGrafter"/>
</dbReference>
<dbReference type="InterPro" id="IPR016163">
    <property type="entry name" value="Ald_DH_C"/>
</dbReference>
<dbReference type="FunFam" id="3.40.605.10:FF:000023">
    <property type="entry name" value="Succinate-semialdehyde dehydrogenase (Eurofung)"/>
    <property type="match status" value="1"/>
</dbReference>